<reference evidence="2" key="1">
    <citation type="submission" date="2014-09" db="EMBL/GenBank/DDBJ databases">
        <authorList>
            <person name="Sharma Rahul"/>
            <person name="Thines Marco"/>
        </authorList>
    </citation>
    <scope>NUCLEOTIDE SEQUENCE [LARGE SCALE GENOMIC DNA]</scope>
</reference>
<proteinExistence type="predicted"/>
<dbReference type="EMBL" id="CCYD01002589">
    <property type="protein sequence ID" value="CEG47560.1"/>
    <property type="molecule type" value="Genomic_DNA"/>
</dbReference>
<evidence type="ECO:0000313" key="1">
    <source>
        <dbReference type="EMBL" id="CEG47560.1"/>
    </source>
</evidence>
<sequence length="85" mass="9446">MVLLKACSVKKATYFDEICKSDYRFKRTTCAHSTDGLGGASHIQHKSAVAMSKLIPTPLTSEWHLAVQAQLARLQARVYALLQLQ</sequence>
<accession>A0A0P1B297</accession>
<name>A0A0P1B297_PLAHL</name>
<dbReference type="GeneID" id="36399483"/>
<protein>
    <submittedName>
        <fullName evidence="1">Uncharacterized protein</fullName>
    </submittedName>
</protein>
<dbReference type="RefSeq" id="XP_024583929.1">
    <property type="nucleotide sequence ID" value="XM_024718540.1"/>
</dbReference>
<dbReference type="Proteomes" id="UP000054928">
    <property type="component" value="Unassembled WGS sequence"/>
</dbReference>
<organism evidence="1 2">
    <name type="scientific">Plasmopara halstedii</name>
    <name type="common">Downy mildew of sunflower</name>
    <dbReference type="NCBI Taxonomy" id="4781"/>
    <lineage>
        <taxon>Eukaryota</taxon>
        <taxon>Sar</taxon>
        <taxon>Stramenopiles</taxon>
        <taxon>Oomycota</taxon>
        <taxon>Peronosporomycetes</taxon>
        <taxon>Peronosporales</taxon>
        <taxon>Peronosporaceae</taxon>
        <taxon>Plasmopara</taxon>
    </lineage>
</organism>
<evidence type="ECO:0000313" key="2">
    <source>
        <dbReference type="Proteomes" id="UP000054928"/>
    </source>
</evidence>
<keyword evidence="2" id="KW-1185">Reference proteome</keyword>
<dbReference type="AlphaFoldDB" id="A0A0P1B297"/>